<name>A0A6M3IK90_9ZZZZ</name>
<protein>
    <submittedName>
        <fullName evidence="1">Putative ATPase domain containing protein</fullName>
    </submittedName>
</protein>
<dbReference type="EMBL" id="MT141239">
    <property type="protein sequence ID" value="QJA56802.1"/>
    <property type="molecule type" value="Genomic_DNA"/>
</dbReference>
<dbReference type="InterPro" id="IPR027417">
    <property type="entry name" value="P-loop_NTPase"/>
</dbReference>
<dbReference type="Pfam" id="PF13479">
    <property type="entry name" value="AAA_24"/>
    <property type="match status" value="1"/>
</dbReference>
<evidence type="ECO:0000313" key="1">
    <source>
        <dbReference type="EMBL" id="QJA56802.1"/>
    </source>
</evidence>
<dbReference type="AlphaFoldDB" id="A0A6M3IK90"/>
<gene>
    <name evidence="1" type="ORF">MM415B01788_0015</name>
</gene>
<organism evidence="1">
    <name type="scientific">viral metagenome</name>
    <dbReference type="NCBI Taxonomy" id="1070528"/>
    <lineage>
        <taxon>unclassified sequences</taxon>
        <taxon>metagenomes</taxon>
        <taxon>organismal metagenomes</taxon>
    </lineage>
</organism>
<reference evidence="1" key="1">
    <citation type="submission" date="2020-03" db="EMBL/GenBank/DDBJ databases">
        <title>The deep terrestrial virosphere.</title>
        <authorList>
            <person name="Holmfeldt K."/>
            <person name="Nilsson E."/>
            <person name="Simone D."/>
            <person name="Lopez-Fernandez M."/>
            <person name="Wu X."/>
            <person name="de Brujin I."/>
            <person name="Lundin D."/>
            <person name="Andersson A."/>
            <person name="Bertilsson S."/>
            <person name="Dopson M."/>
        </authorList>
    </citation>
    <scope>NUCLEOTIDE SEQUENCE</scope>
    <source>
        <strain evidence="1">MM415B01788</strain>
    </source>
</reference>
<sequence length="222" mass="25108">MRPVTCRVTGEPGCGKSFFALTFPQPITVFDYDQGLEDLLLRGEFKDKEINVVDCALPVQWSAKHKTFGLKEWEYFLEEWGIALEEAATVVVDTGTKLWEVARSGIAERLGVANLMPFQYGDANQAMSALVGEAQQKKVNVVFTHHMKDIYENEVNTGKKAPDGFKRLGGLVDWDLFLEIRRDKQGNVSTEFMVGKCRIDRRLFGEVFKDLDYEALADLVES</sequence>
<accession>A0A6M3IK90</accession>
<dbReference type="SUPFAM" id="SSF52540">
    <property type="entry name" value="P-loop containing nucleoside triphosphate hydrolases"/>
    <property type="match status" value="1"/>
</dbReference>
<proteinExistence type="predicted"/>